<name>A0A9Q1EE77_SYNKA</name>
<sequence length="182" mass="20169">MGRHDLQLWDIMETLKSVSEQVDQMGSQALQLSTSLPLPRLPTSLRVPDPAGSRCAADYAVEFRTLAAEFSGDDAALQGVFRNKCISTLQPHKFTHSTLQLWPMKLAHCTHQLQSMKLTRSTWSSKLACSTRPQKPPCTTHQLRSLKPTRSTRSSKLAFLSPALLACFGFLSPVLCCRQSGI</sequence>
<organism evidence="1 2">
    <name type="scientific">Synaphobranchus kaupii</name>
    <name type="common">Kaup's arrowtooth eel</name>
    <dbReference type="NCBI Taxonomy" id="118154"/>
    <lineage>
        <taxon>Eukaryota</taxon>
        <taxon>Metazoa</taxon>
        <taxon>Chordata</taxon>
        <taxon>Craniata</taxon>
        <taxon>Vertebrata</taxon>
        <taxon>Euteleostomi</taxon>
        <taxon>Actinopterygii</taxon>
        <taxon>Neopterygii</taxon>
        <taxon>Teleostei</taxon>
        <taxon>Anguilliformes</taxon>
        <taxon>Synaphobranchidae</taxon>
        <taxon>Synaphobranchus</taxon>
    </lineage>
</organism>
<dbReference type="Proteomes" id="UP001152622">
    <property type="component" value="Chromosome 19"/>
</dbReference>
<dbReference type="EMBL" id="JAINUF010000019">
    <property type="protein sequence ID" value="KAJ8337150.1"/>
    <property type="molecule type" value="Genomic_DNA"/>
</dbReference>
<protein>
    <submittedName>
        <fullName evidence="1">Uncharacterized protein</fullName>
    </submittedName>
</protein>
<keyword evidence="2" id="KW-1185">Reference proteome</keyword>
<accession>A0A9Q1EE77</accession>
<reference evidence="1" key="1">
    <citation type="journal article" date="2023" name="Science">
        <title>Genome structures resolve the early diversification of teleost fishes.</title>
        <authorList>
            <person name="Parey E."/>
            <person name="Louis A."/>
            <person name="Montfort J."/>
            <person name="Bouchez O."/>
            <person name="Roques C."/>
            <person name="Iampietro C."/>
            <person name="Lluch J."/>
            <person name="Castinel A."/>
            <person name="Donnadieu C."/>
            <person name="Desvignes T."/>
            <person name="Floi Bucao C."/>
            <person name="Jouanno E."/>
            <person name="Wen M."/>
            <person name="Mejri S."/>
            <person name="Dirks R."/>
            <person name="Jansen H."/>
            <person name="Henkel C."/>
            <person name="Chen W.J."/>
            <person name="Zahm M."/>
            <person name="Cabau C."/>
            <person name="Klopp C."/>
            <person name="Thompson A.W."/>
            <person name="Robinson-Rechavi M."/>
            <person name="Braasch I."/>
            <person name="Lecointre G."/>
            <person name="Bobe J."/>
            <person name="Postlethwait J.H."/>
            <person name="Berthelot C."/>
            <person name="Roest Crollius H."/>
            <person name="Guiguen Y."/>
        </authorList>
    </citation>
    <scope>NUCLEOTIDE SEQUENCE</scope>
    <source>
        <strain evidence="1">WJC10195</strain>
    </source>
</reference>
<gene>
    <name evidence="1" type="ORF">SKAU_G00383700</name>
</gene>
<evidence type="ECO:0000313" key="1">
    <source>
        <dbReference type="EMBL" id="KAJ8337150.1"/>
    </source>
</evidence>
<evidence type="ECO:0000313" key="2">
    <source>
        <dbReference type="Proteomes" id="UP001152622"/>
    </source>
</evidence>
<dbReference type="AlphaFoldDB" id="A0A9Q1EE77"/>
<proteinExistence type="predicted"/>
<comment type="caution">
    <text evidence="1">The sequence shown here is derived from an EMBL/GenBank/DDBJ whole genome shotgun (WGS) entry which is preliminary data.</text>
</comment>